<protein>
    <submittedName>
        <fullName evidence="2">Uncharacterized protein</fullName>
    </submittedName>
</protein>
<feature type="chain" id="PRO_5045118587" evidence="1">
    <location>
        <begin position="36"/>
        <end position="79"/>
    </location>
</feature>
<name>A0ABN3TJF2_9ACTN</name>
<keyword evidence="3" id="KW-1185">Reference proteome</keyword>
<gene>
    <name evidence="2" type="ORF">GCM10010315_00720</name>
</gene>
<reference evidence="2 3" key="1">
    <citation type="journal article" date="2019" name="Int. J. Syst. Evol. Microbiol.">
        <title>The Global Catalogue of Microorganisms (GCM) 10K type strain sequencing project: providing services to taxonomists for standard genome sequencing and annotation.</title>
        <authorList>
            <consortium name="The Broad Institute Genomics Platform"/>
            <consortium name="The Broad Institute Genome Sequencing Center for Infectious Disease"/>
            <person name="Wu L."/>
            <person name="Ma J."/>
        </authorList>
    </citation>
    <scope>NUCLEOTIDE SEQUENCE [LARGE SCALE GENOMIC DNA]</scope>
    <source>
        <strain evidence="2 3">JCM 4542</strain>
    </source>
</reference>
<keyword evidence="1" id="KW-0732">Signal</keyword>
<dbReference type="EMBL" id="BAAASL010000001">
    <property type="protein sequence ID" value="GAA2706977.1"/>
    <property type="molecule type" value="Genomic_DNA"/>
</dbReference>
<feature type="signal peptide" evidence="1">
    <location>
        <begin position="1"/>
        <end position="35"/>
    </location>
</feature>
<dbReference type="Proteomes" id="UP001500886">
    <property type="component" value="Unassembled WGS sequence"/>
</dbReference>
<accession>A0ABN3TJF2</accession>
<proteinExistence type="predicted"/>
<organism evidence="2 3">
    <name type="scientific">Streptomyces luteosporeus</name>
    <dbReference type="NCBI Taxonomy" id="173856"/>
    <lineage>
        <taxon>Bacteria</taxon>
        <taxon>Bacillati</taxon>
        <taxon>Actinomycetota</taxon>
        <taxon>Actinomycetes</taxon>
        <taxon>Kitasatosporales</taxon>
        <taxon>Streptomycetaceae</taxon>
        <taxon>Streptomyces</taxon>
    </lineage>
</organism>
<evidence type="ECO:0000313" key="3">
    <source>
        <dbReference type="Proteomes" id="UP001500886"/>
    </source>
</evidence>
<sequence length="79" mass="7894">MAAVEGKFTMKAAYRRAMTTLAATLLLCGLGAALAAPAEADVDANVAGGLATAHGNETVEASALGVQLVNSRNPLPDVL</sequence>
<dbReference type="RefSeq" id="WP_344432522.1">
    <property type="nucleotide sequence ID" value="NZ_BAAASL010000001.1"/>
</dbReference>
<comment type="caution">
    <text evidence="2">The sequence shown here is derived from an EMBL/GenBank/DDBJ whole genome shotgun (WGS) entry which is preliminary data.</text>
</comment>
<evidence type="ECO:0000313" key="2">
    <source>
        <dbReference type="EMBL" id="GAA2706977.1"/>
    </source>
</evidence>
<evidence type="ECO:0000256" key="1">
    <source>
        <dbReference type="SAM" id="SignalP"/>
    </source>
</evidence>